<feature type="transmembrane region" description="Helical" evidence="6">
    <location>
        <begin position="201"/>
        <end position="225"/>
    </location>
</feature>
<evidence type="ECO:0000259" key="7">
    <source>
        <dbReference type="Pfam" id="PF20684"/>
    </source>
</evidence>
<gene>
    <name evidence="8" type="ORF">ACN38_g10398</name>
</gene>
<dbReference type="AlphaFoldDB" id="A0A0M8NSY3"/>
<feature type="transmembrane region" description="Helical" evidence="6">
    <location>
        <begin position="237"/>
        <end position="254"/>
    </location>
</feature>
<sequence>MGANARGHTYIAVGTALVVLSTVIVGIRVAARGIKSTLGWDDYAICLSIVLAYTMLGEAIYWARDGGLGKRMSELSIEEKITFQKCFFANEISYTLLVPSIKVSILLLYRRIFSVPKFRLVSLVTGCLVLSWCLAVFITVLLQCRPISLNWNKEQTGTCINPKPFFFGNAISNLLIDVVILALPIPMVFQLQLRLSQKLTVLGIFLLGGFVCVASVMRVVTLNIFENDDISYSIMEAATWTFVEPCVGIICACLPTMRPLLRALCCSFSWSTGDSKDAPVGSNHRMQRISTSPKNANDEVWGHDRFDDEYALTAEGSKSRVHVHDAI</sequence>
<feature type="domain" description="Rhodopsin" evidence="7">
    <location>
        <begin position="27"/>
        <end position="262"/>
    </location>
</feature>
<dbReference type="InterPro" id="IPR049326">
    <property type="entry name" value="Rhodopsin_dom_fungi"/>
</dbReference>
<dbReference type="STRING" id="229535.A0A0M8NSY3"/>
<dbReference type="OrthoDB" id="3934549at2759"/>
<evidence type="ECO:0000256" key="2">
    <source>
        <dbReference type="ARBA" id="ARBA00022692"/>
    </source>
</evidence>
<dbReference type="PANTHER" id="PTHR33048">
    <property type="entry name" value="PTH11-LIKE INTEGRAL MEMBRANE PROTEIN (AFU_ORTHOLOGUE AFUA_5G11245)"/>
    <property type="match status" value="1"/>
</dbReference>
<protein>
    <recommendedName>
        <fullName evidence="7">Rhodopsin domain-containing protein</fullName>
    </recommendedName>
</protein>
<accession>A0A0M8NSY3</accession>
<evidence type="ECO:0000256" key="5">
    <source>
        <dbReference type="ARBA" id="ARBA00038359"/>
    </source>
</evidence>
<feature type="transmembrane region" description="Helical" evidence="6">
    <location>
        <begin position="170"/>
        <end position="189"/>
    </location>
</feature>
<dbReference type="InterPro" id="IPR052337">
    <property type="entry name" value="SAT4-like"/>
</dbReference>
<dbReference type="PANTHER" id="PTHR33048:SF163">
    <property type="entry name" value="INTEGRAL MEMBRANE PROTEIN (AFU_ORTHOLOGUE AFUA_8G05510)"/>
    <property type="match status" value="1"/>
</dbReference>
<organism evidence="8 9">
    <name type="scientific">Penicillium nordicum</name>
    <dbReference type="NCBI Taxonomy" id="229535"/>
    <lineage>
        <taxon>Eukaryota</taxon>
        <taxon>Fungi</taxon>
        <taxon>Dikarya</taxon>
        <taxon>Ascomycota</taxon>
        <taxon>Pezizomycotina</taxon>
        <taxon>Eurotiomycetes</taxon>
        <taxon>Eurotiomycetidae</taxon>
        <taxon>Eurotiales</taxon>
        <taxon>Aspergillaceae</taxon>
        <taxon>Penicillium</taxon>
    </lineage>
</organism>
<name>A0A0M8NSY3_9EURO</name>
<keyword evidence="2 6" id="KW-0812">Transmembrane</keyword>
<keyword evidence="9" id="KW-1185">Reference proteome</keyword>
<comment type="subcellular location">
    <subcellularLocation>
        <location evidence="1">Membrane</location>
        <topology evidence="1">Multi-pass membrane protein</topology>
    </subcellularLocation>
</comment>
<keyword evidence="3 6" id="KW-1133">Transmembrane helix</keyword>
<comment type="similarity">
    <text evidence="5">Belongs to the SAT4 family.</text>
</comment>
<evidence type="ECO:0000256" key="4">
    <source>
        <dbReference type="ARBA" id="ARBA00023136"/>
    </source>
</evidence>
<comment type="caution">
    <text evidence="8">The sequence shown here is derived from an EMBL/GenBank/DDBJ whole genome shotgun (WGS) entry which is preliminary data.</text>
</comment>
<feature type="transmembrane region" description="Helical" evidence="6">
    <location>
        <begin position="43"/>
        <end position="63"/>
    </location>
</feature>
<keyword evidence="4 6" id="KW-0472">Membrane</keyword>
<evidence type="ECO:0000313" key="8">
    <source>
        <dbReference type="EMBL" id="KOS38776.1"/>
    </source>
</evidence>
<evidence type="ECO:0000256" key="6">
    <source>
        <dbReference type="SAM" id="Phobius"/>
    </source>
</evidence>
<feature type="transmembrane region" description="Helical" evidence="6">
    <location>
        <begin position="12"/>
        <end position="31"/>
    </location>
</feature>
<dbReference type="GO" id="GO:0016020">
    <property type="term" value="C:membrane"/>
    <property type="evidence" value="ECO:0007669"/>
    <property type="project" value="UniProtKB-SubCell"/>
</dbReference>
<evidence type="ECO:0000256" key="3">
    <source>
        <dbReference type="ARBA" id="ARBA00022989"/>
    </source>
</evidence>
<dbReference type="EMBL" id="LHQQ01000235">
    <property type="protein sequence ID" value="KOS38776.1"/>
    <property type="molecule type" value="Genomic_DNA"/>
</dbReference>
<reference evidence="8 9" key="1">
    <citation type="submission" date="2015-08" db="EMBL/GenBank/DDBJ databases">
        <title>Genome sequencing of Penicillium nordicum.</title>
        <authorList>
            <person name="Nguyen H.D."/>
            <person name="Seifert K.A."/>
        </authorList>
    </citation>
    <scope>NUCLEOTIDE SEQUENCE [LARGE SCALE GENOMIC DNA]</scope>
    <source>
        <strain evidence="8 9">DAOMC 185683</strain>
    </source>
</reference>
<feature type="transmembrane region" description="Helical" evidence="6">
    <location>
        <begin position="121"/>
        <end position="142"/>
    </location>
</feature>
<dbReference type="Proteomes" id="UP000037696">
    <property type="component" value="Unassembled WGS sequence"/>
</dbReference>
<proteinExistence type="inferred from homology"/>
<evidence type="ECO:0000256" key="1">
    <source>
        <dbReference type="ARBA" id="ARBA00004141"/>
    </source>
</evidence>
<dbReference type="Pfam" id="PF20684">
    <property type="entry name" value="Fung_rhodopsin"/>
    <property type="match status" value="1"/>
</dbReference>
<evidence type="ECO:0000313" key="9">
    <source>
        <dbReference type="Proteomes" id="UP000037696"/>
    </source>
</evidence>